<comment type="similarity">
    <text evidence="2 15">Belongs to the cation transport ATPase (P-type) (TC 3.A.3) family. Type IB subfamily.</text>
</comment>
<dbReference type="InterPro" id="IPR018303">
    <property type="entry name" value="ATPase_P-typ_P_site"/>
</dbReference>
<evidence type="ECO:0000313" key="18">
    <source>
        <dbReference type="Proteomes" id="UP000005019"/>
    </source>
</evidence>
<dbReference type="GO" id="GO:0043682">
    <property type="term" value="F:P-type divalent copper transporter activity"/>
    <property type="evidence" value="ECO:0007669"/>
    <property type="project" value="TreeGrafter"/>
</dbReference>
<dbReference type="SUPFAM" id="SSF55008">
    <property type="entry name" value="HMA, heavy metal-associated domain"/>
    <property type="match status" value="1"/>
</dbReference>
<dbReference type="Pfam" id="PF00403">
    <property type="entry name" value="HMA"/>
    <property type="match status" value="1"/>
</dbReference>
<dbReference type="OrthoDB" id="8552577at2"/>
<dbReference type="Gene3D" id="3.40.1110.10">
    <property type="entry name" value="Calcium-transporting ATPase, cytoplasmic domain N"/>
    <property type="match status" value="1"/>
</dbReference>
<dbReference type="Gene3D" id="3.30.70.100">
    <property type="match status" value="1"/>
</dbReference>
<dbReference type="InterPro" id="IPR023214">
    <property type="entry name" value="HAD_sf"/>
</dbReference>
<feature type="transmembrane region" description="Helical" evidence="15">
    <location>
        <begin position="192"/>
        <end position="211"/>
    </location>
</feature>
<dbReference type="Pfam" id="PF12156">
    <property type="entry name" value="ATPase-cat_bd"/>
    <property type="match status" value="1"/>
</dbReference>
<evidence type="ECO:0000256" key="3">
    <source>
        <dbReference type="ARBA" id="ARBA00022448"/>
    </source>
</evidence>
<dbReference type="NCBIfam" id="TIGR01494">
    <property type="entry name" value="ATPase_P-type"/>
    <property type="match status" value="2"/>
</dbReference>
<dbReference type="InterPro" id="IPR023299">
    <property type="entry name" value="ATPase_P-typ_cyto_dom_N"/>
</dbReference>
<dbReference type="GO" id="GO:0016887">
    <property type="term" value="F:ATP hydrolysis activity"/>
    <property type="evidence" value="ECO:0007669"/>
    <property type="project" value="InterPro"/>
</dbReference>
<evidence type="ECO:0000256" key="5">
    <source>
        <dbReference type="ARBA" id="ARBA00022553"/>
    </source>
</evidence>
<dbReference type="InterPro" id="IPR036163">
    <property type="entry name" value="HMA_dom_sf"/>
</dbReference>
<dbReference type="InterPro" id="IPR059000">
    <property type="entry name" value="ATPase_P-type_domA"/>
</dbReference>
<dbReference type="InterPro" id="IPR023298">
    <property type="entry name" value="ATPase_P-typ_TM_dom_sf"/>
</dbReference>
<feature type="transmembrane region" description="Helical" evidence="15">
    <location>
        <begin position="444"/>
        <end position="466"/>
    </location>
</feature>
<feature type="transmembrane region" description="Helical" evidence="15">
    <location>
        <begin position="797"/>
        <end position="815"/>
    </location>
</feature>
<keyword evidence="4 15" id="KW-1003">Cell membrane</keyword>
<comment type="subcellular location">
    <subcellularLocation>
        <location evidence="1">Cell membrane</location>
        <topology evidence="1">Multi-pass membrane protein</topology>
    </subcellularLocation>
</comment>
<keyword evidence="7 15" id="KW-0479">Metal-binding</keyword>
<evidence type="ECO:0000313" key="17">
    <source>
        <dbReference type="EMBL" id="EGK69854.1"/>
    </source>
</evidence>
<dbReference type="InterPro" id="IPR036412">
    <property type="entry name" value="HAD-like_sf"/>
</dbReference>
<gene>
    <name evidence="17" type="ORF">METUNv1_03820</name>
</gene>
<evidence type="ECO:0000256" key="6">
    <source>
        <dbReference type="ARBA" id="ARBA00022692"/>
    </source>
</evidence>
<keyword evidence="18" id="KW-1185">Reference proteome</keyword>
<dbReference type="InterPro" id="IPR006121">
    <property type="entry name" value="HMA_dom"/>
</dbReference>
<dbReference type="Gene3D" id="3.40.50.1000">
    <property type="entry name" value="HAD superfamily/HAD-like"/>
    <property type="match status" value="1"/>
</dbReference>
<evidence type="ECO:0000256" key="2">
    <source>
        <dbReference type="ARBA" id="ARBA00006024"/>
    </source>
</evidence>
<feature type="transmembrane region" description="Helical" evidence="15">
    <location>
        <begin position="287"/>
        <end position="307"/>
    </location>
</feature>
<protein>
    <submittedName>
        <fullName evidence="17">Cation transporting P-type ATPase, probable copper-exporting copA-like protein</fullName>
    </submittedName>
</protein>
<evidence type="ECO:0000256" key="14">
    <source>
        <dbReference type="ARBA" id="ARBA00023136"/>
    </source>
</evidence>
<dbReference type="NCBIfam" id="TIGR01525">
    <property type="entry name" value="ATPase-IB_hvy"/>
    <property type="match status" value="1"/>
</dbReference>
<evidence type="ECO:0000256" key="7">
    <source>
        <dbReference type="ARBA" id="ARBA00022723"/>
    </source>
</evidence>
<dbReference type="InterPro" id="IPR008250">
    <property type="entry name" value="ATPase_P-typ_transduc_dom_A_sf"/>
</dbReference>
<dbReference type="PANTHER" id="PTHR43520">
    <property type="entry name" value="ATP7, ISOFORM B"/>
    <property type="match status" value="1"/>
</dbReference>
<feature type="transmembrane region" description="Helical" evidence="15">
    <location>
        <begin position="261"/>
        <end position="281"/>
    </location>
</feature>
<dbReference type="PROSITE" id="PS00154">
    <property type="entry name" value="ATPASE_E1_E2"/>
    <property type="match status" value="1"/>
</dbReference>
<dbReference type="SUPFAM" id="SSF81665">
    <property type="entry name" value="Calcium ATPase, transmembrane domain M"/>
    <property type="match status" value="1"/>
</dbReference>
<feature type="transmembrane region" description="Helical" evidence="15">
    <location>
        <begin position="231"/>
        <end position="249"/>
    </location>
</feature>
<accession>F5RHM2</accession>
<keyword evidence="3" id="KW-0813">Transport</keyword>
<organism evidence="17 18">
    <name type="scientific">Methyloversatilis universalis (strain ATCC BAA-1314 / DSM 25237 / JCM 13912 / CCUG 52030 / FAM5)</name>
    <dbReference type="NCBI Taxonomy" id="1000565"/>
    <lineage>
        <taxon>Bacteria</taxon>
        <taxon>Pseudomonadati</taxon>
        <taxon>Pseudomonadota</taxon>
        <taxon>Betaproteobacteria</taxon>
        <taxon>Nitrosomonadales</taxon>
        <taxon>Sterolibacteriaceae</taxon>
        <taxon>Methyloversatilis</taxon>
    </lineage>
</organism>
<dbReference type="AlphaFoldDB" id="F5RHM2"/>
<evidence type="ECO:0000256" key="12">
    <source>
        <dbReference type="ARBA" id="ARBA00022989"/>
    </source>
</evidence>
<evidence type="ECO:0000256" key="1">
    <source>
        <dbReference type="ARBA" id="ARBA00004651"/>
    </source>
</evidence>
<dbReference type="PANTHER" id="PTHR43520:SF5">
    <property type="entry name" value="CATION-TRANSPORTING P-TYPE ATPASE-RELATED"/>
    <property type="match status" value="1"/>
</dbReference>
<evidence type="ECO:0000256" key="4">
    <source>
        <dbReference type="ARBA" id="ARBA00022475"/>
    </source>
</evidence>
<dbReference type="Gene3D" id="2.70.150.10">
    <property type="entry name" value="Calcium-transporting ATPase, cytoplasmic transduction domain A"/>
    <property type="match status" value="1"/>
</dbReference>
<dbReference type="InterPro" id="IPR001757">
    <property type="entry name" value="P_typ_ATPase"/>
</dbReference>
<dbReference type="PRINTS" id="PR00119">
    <property type="entry name" value="CATATPASE"/>
</dbReference>
<keyword evidence="10" id="KW-0460">Magnesium</keyword>
<feature type="domain" description="HMA" evidence="16">
    <location>
        <begin position="108"/>
        <end position="174"/>
    </location>
</feature>
<keyword evidence="13" id="KW-0406">Ion transport</keyword>
<dbReference type="CDD" id="cd02079">
    <property type="entry name" value="P-type_ATPase_HM"/>
    <property type="match status" value="1"/>
</dbReference>
<dbReference type="InterPro" id="IPR021993">
    <property type="entry name" value="ATPase-cat-bd"/>
</dbReference>
<dbReference type="GO" id="GO:0005886">
    <property type="term" value="C:plasma membrane"/>
    <property type="evidence" value="ECO:0007669"/>
    <property type="project" value="UniProtKB-SubCell"/>
</dbReference>
<dbReference type="Pfam" id="PF00702">
    <property type="entry name" value="Hydrolase"/>
    <property type="match status" value="1"/>
</dbReference>
<dbReference type="NCBIfam" id="TIGR01511">
    <property type="entry name" value="ATPase-IB1_Cu"/>
    <property type="match status" value="1"/>
</dbReference>
<keyword evidence="8 15" id="KW-0547">Nucleotide-binding</keyword>
<dbReference type="GO" id="GO:0005524">
    <property type="term" value="F:ATP binding"/>
    <property type="evidence" value="ECO:0007669"/>
    <property type="project" value="UniProtKB-UniRule"/>
</dbReference>
<dbReference type="eggNOG" id="COG2217">
    <property type="taxonomic scope" value="Bacteria"/>
</dbReference>
<evidence type="ECO:0000256" key="15">
    <source>
        <dbReference type="RuleBase" id="RU362081"/>
    </source>
</evidence>
<evidence type="ECO:0000259" key="16">
    <source>
        <dbReference type="PROSITE" id="PS50846"/>
    </source>
</evidence>
<keyword evidence="11" id="KW-1278">Translocase</keyword>
<dbReference type="Pfam" id="PF00122">
    <property type="entry name" value="E1-E2_ATPase"/>
    <property type="match status" value="1"/>
</dbReference>
<name>F5RHM2_METUF</name>
<reference evidence="17 18" key="1">
    <citation type="journal article" date="2011" name="J. Bacteriol.">
        <title>Genome sequence of Methyloversatilis universalis FAM5T, a methylotrophic representative of the order Rhodocyclales.</title>
        <authorList>
            <person name="Kittichotirat W."/>
            <person name="Good N.M."/>
            <person name="Hall R."/>
            <person name="Bringel F."/>
            <person name="Lajus A."/>
            <person name="Medigue C."/>
            <person name="Smalley N.E."/>
            <person name="Beck D."/>
            <person name="Bumgarner R."/>
            <person name="Vuilleumier S."/>
            <person name="Kalyuzhnaya M.G."/>
        </authorList>
    </citation>
    <scope>NUCLEOTIDE SEQUENCE [LARGE SCALE GENOMIC DNA]</scope>
    <source>
        <strain evidence="18">ATCC BAA-1314 / JCM 13912 / FAM5</strain>
    </source>
</reference>
<keyword evidence="5" id="KW-0597">Phosphoprotein</keyword>
<keyword evidence="12 15" id="KW-1133">Transmembrane helix</keyword>
<dbReference type="STRING" id="1000565.METUNv1_03820"/>
<evidence type="ECO:0000256" key="10">
    <source>
        <dbReference type="ARBA" id="ARBA00022842"/>
    </source>
</evidence>
<evidence type="ECO:0000256" key="9">
    <source>
        <dbReference type="ARBA" id="ARBA00022840"/>
    </source>
</evidence>
<dbReference type="NCBIfam" id="TIGR01512">
    <property type="entry name" value="ATPase-IB2_Cd"/>
    <property type="match status" value="1"/>
</dbReference>
<dbReference type="SUPFAM" id="SSF81653">
    <property type="entry name" value="Calcium ATPase, transduction domain A"/>
    <property type="match status" value="1"/>
</dbReference>
<sequence>MNAPDAPLNLRPVDASAVHCYHCGLPVEGAVRYRVRVAGEARPMCCAGCAAVAEAIAGGGLEAFYAHRDTLPDSAPEGSGRDLAAYDLPEVQADFVRTVAHPACADAREALLIIEGIRCAACVWLNEQHVGRLPGVLALDINYATRRARVVWDPTRVQLSAILQAVADIGYEAWPNDRAHAESLARSERRDALWRLAVAGLGMMQVMMYAWPEYTAGDAELPDSIAALMRWASLVLTAPVVCYSAAPFFSRALRDLAAKRVGMDLPIALGIGSAFIASLWATVTHSGVVYFDSVTMFVFLLLGGRYLEMLARQRAVRGVEELARVMPALARRFTAWPGSATEAVPVARLAAGDHVAVAAGEVFPADGRLVDGRSEVDESLLTGESRPQARAPGDRVVGGSLNIASPVVLAVEQVGEATRLAAIRRLIGRASASRPAVVQFADRVAVHFVKALIVLALLTAAVWLWLDPSQALPVFVAVLVVSCPCALSLATPAALTVGTGVLSRGGLLVTRPHAIETLARVTHVVFDKTGTLTTGDMNVQTVEPLGGCRADEALALAAALEGPSTHPIARALRAAAPGALPAVSDLVAETGQGVEGRIAGRRLRLGRADYVCALSGAAQPLPPEGLVTPVWLGDEGGLLVRFDLSDTLRPGAHELVARLRERGIEISLLSGDAPAPVAALAGELGIADAQARMTPEGKRAHIEALQQRGAVVAMLGDGVNDAPVLAQAQVSVAMGSGTELARAQGDLVLLSDRFDALTRGLDSAQATLAVVRQNLRWAFAYNLLAIPPAMLGWITPWMAGVGMSLSSLMVVLNALRLQRRAPEKS</sequence>
<dbReference type="PROSITE" id="PS50846">
    <property type="entry name" value="HMA_2"/>
    <property type="match status" value="1"/>
</dbReference>
<comment type="caution">
    <text evidence="17">The sequence shown here is derived from an EMBL/GenBank/DDBJ whole genome shotgun (WGS) entry which is preliminary data.</text>
</comment>
<evidence type="ECO:0000256" key="13">
    <source>
        <dbReference type="ARBA" id="ARBA00023065"/>
    </source>
</evidence>
<keyword evidence="9 15" id="KW-0067">ATP-binding</keyword>
<evidence type="ECO:0000256" key="8">
    <source>
        <dbReference type="ARBA" id="ARBA00022741"/>
    </source>
</evidence>
<dbReference type="GO" id="GO:0055070">
    <property type="term" value="P:copper ion homeostasis"/>
    <property type="evidence" value="ECO:0007669"/>
    <property type="project" value="TreeGrafter"/>
</dbReference>
<evidence type="ECO:0000256" key="11">
    <source>
        <dbReference type="ARBA" id="ARBA00022967"/>
    </source>
</evidence>
<dbReference type="CDD" id="cd00371">
    <property type="entry name" value="HMA"/>
    <property type="match status" value="1"/>
</dbReference>
<dbReference type="InterPro" id="IPR027256">
    <property type="entry name" value="P-typ_ATPase_IB"/>
</dbReference>
<dbReference type="SUPFAM" id="SSF56784">
    <property type="entry name" value="HAD-like"/>
    <property type="match status" value="1"/>
</dbReference>
<dbReference type="EMBL" id="AFHG01000059">
    <property type="protein sequence ID" value="EGK69854.1"/>
    <property type="molecule type" value="Genomic_DNA"/>
</dbReference>
<keyword evidence="6 15" id="KW-0812">Transmembrane</keyword>
<keyword evidence="14 15" id="KW-0472">Membrane</keyword>
<dbReference type="Proteomes" id="UP000005019">
    <property type="component" value="Unassembled WGS sequence"/>
</dbReference>
<proteinExistence type="inferred from homology"/>
<dbReference type="GO" id="GO:0005507">
    <property type="term" value="F:copper ion binding"/>
    <property type="evidence" value="ECO:0007669"/>
    <property type="project" value="TreeGrafter"/>
</dbReference>
<dbReference type="RefSeq" id="WP_008064473.1">
    <property type="nucleotide sequence ID" value="NZ_AFHG01000059.1"/>
</dbReference>